<dbReference type="Gene3D" id="3.40.630.10">
    <property type="entry name" value="Zn peptidases"/>
    <property type="match status" value="1"/>
</dbReference>
<dbReference type="OrthoDB" id="10013407at2759"/>
<dbReference type="InterPro" id="IPR007365">
    <property type="entry name" value="TFR-like_dimer_dom"/>
</dbReference>
<dbReference type="EMBL" id="CAICTM010000040">
    <property type="protein sequence ID" value="CAB9498534.1"/>
    <property type="molecule type" value="Genomic_DNA"/>
</dbReference>
<dbReference type="Proteomes" id="UP001153069">
    <property type="component" value="Unassembled WGS sequence"/>
</dbReference>
<name>A0A9N8D9D7_9STRA</name>
<dbReference type="Pfam" id="PF04253">
    <property type="entry name" value="TFR_dimer"/>
    <property type="match status" value="1"/>
</dbReference>
<feature type="domain" description="Peptidase M28" evidence="5">
    <location>
        <begin position="337"/>
        <end position="549"/>
    </location>
</feature>
<feature type="domain" description="PA" evidence="3">
    <location>
        <begin position="152"/>
        <end position="241"/>
    </location>
</feature>
<keyword evidence="6" id="KW-0121">Carboxypeptidase</keyword>
<keyword evidence="6" id="KW-0645">Protease</keyword>
<dbReference type="InterPro" id="IPR007484">
    <property type="entry name" value="Peptidase_M28"/>
</dbReference>
<feature type="domain" description="Transferrin receptor-like dimerisation" evidence="4">
    <location>
        <begin position="612"/>
        <end position="724"/>
    </location>
</feature>
<dbReference type="InterPro" id="IPR039373">
    <property type="entry name" value="Peptidase_M28B"/>
</dbReference>
<feature type="chain" id="PRO_5040201917" evidence="2">
    <location>
        <begin position="27"/>
        <end position="741"/>
    </location>
</feature>
<proteinExistence type="inferred from homology"/>
<dbReference type="PANTHER" id="PTHR10404:SF46">
    <property type="entry name" value="VACUOLAR PROTEIN SORTING-ASSOCIATED PROTEIN 70"/>
    <property type="match status" value="1"/>
</dbReference>
<dbReference type="SUPFAM" id="SSF52025">
    <property type="entry name" value="PA domain"/>
    <property type="match status" value="1"/>
</dbReference>
<organism evidence="6 7">
    <name type="scientific">Seminavis robusta</name>
    <dbReference type="NCBI Taxonomy" id="568900"/>
    <lineage>
        <taxon>Eukaryota</taxon>
        <taxon>Sar</taxon>
        <taxon>Stramenopiles</taxon>
        <taxon>Ochrophyta</taxon>
        <taxon>Bacillariophyta</taxon>
        <taxon>Bacillariophyceae</taxon>
        <taxon>Bacillariophycidae</taxon>
        <taxon>Naviculales</taxon>
        <taxon>Naviculaceae</taxon>
        <taxon>Seminavis</taxon>
    </lineage>
</organism>
<keyword evidence="7" id="KW-1185">Reference proteome</keyword>
<accession>A0A9N8D9D7</accession>
<dbReference type="GO" id="GO:0004180">
    <property type="term" value="F:carboxypeptidase activity"/>
    <property type="evidence" value="ECO:0007669"/>
    <property type="project" value="UniProtKB-KW"/>
</dbReference>
<dbReference type="SUPFAM" id="SSF53187">
    <property type="entry name" value="Zn-dependent exopeptidases"/>
    <property type="match status" value="1"/>
</dbReference>
<evidence type="ECO:0000313" key="7">
    <source>
        <dbReference type="Proteomes" id="UP001153069"/>
    </source>
</evidence>
<feature type="signal peptide" evidence="2">
    <location>
        <begin position="1"/>
        <end position="26"/>
    </location>
</feature>
<evidence type="ECO:0000256" key="2">
    <source>
        <dbReference type="SAM" id="SignalP"/>
    </source>
</evidence>
<reference evidence="6" key="1">
    <citation type="submission" date="2020-06" db="EMBL/GenBank/DDBJ databases">
        <authorList>
            <consortium name="Plant Systems Biology data submission"/>
        </authorList>
    </citation>
    <scope>NUCLEOTIDE SEQUENCE</scope>
    <source>
        <strain evidence="6">D6</strain>
    </source>
</reference>
<keyword evidence="6" id="KW-0378">Hydrolase</keyword>
<evidence type="ECO:0000259" key="3">
    <source>
        <dbReference type="Pfam" id="PF02225"/>
    </source>
</evidence>
<dbReference type="FunFam" id="3.40.630.10:FF:000101">
    <property type="entry name" value="N-acetylated alpha-linked acidic dipeptidase like 1"/>
    <property type="match status" value="1"/>
</dbReference>
<evidence type="ECO:0000259" key="5">
    <source>
        <dbReference type="Pfam" id="PF04389"/>
    </source>
</evidence>
<evidence type="ECO:0000256" key="1">
    <source>
        <dbReference type="ARBA" id="ARBA00005634"/>
    </source>
</evidence>
<dbReference type="PANTHER" id="PTHR10404">
    <property type="entry name" value="N-ACETYLATED-ALPHA-LINKED ACIDIC DIPEPTIDASE"/>
    <property type="match status" value="1"/>
</dbReference>
<dbReference type="Pfam" id="PF02225">
    <property type="entry name" value="PA"/>
    <property type="match status" value="1"/>
</dbReference>
<evidence type="ECO:0000313" key="6">
    <source>
        <dbReference type="EMBL" id="CAB9498534.1"/>
    </source>
</evidence>
<gene>
    <name evidence="6" type="ORF">SEMRO_40_G024630.1</name>
</gene>
<dbReference type="CDD" id="cd02121">
    <property type="entry name" value="PA_GCPII_like"/>
    <property type="match status" value="1"/>
</dbReference>
<comment type="similarity">
    <text evidence="1">Belongs to the peptidase M28 family. M28B subfamily.</text>
</comment>
<evidence type="ECO:0000259" key="4">
    <source>
        <dbReference type="Pfam" id="PF04253"/>
    </source>
</evidence>
<dbReference type="InterPro" id="IPR046450">
    <property type="entry name" value="PA_dom_sf"/>
</dbReference>
<dbReference type="AlphaFoldDB" id="A0A9N8D9D7"/>
<dbReference type="Pfam" id="PF04389">
    <property type="entry name" value="Peptidase_M28"/>
    <property type="match status" value="1"/>
</dbReference>
<dbReference type="InterPro" id="IPR003137">
    <property type="entry name" value="PA_domain"/>
</dbReference>
<sequence length="741" mass="81853">MLLPAAVGRLMAIPILFVCAIQATLGDTSHEPSSIQPKDNEVNLEKLLLSVPDHERLRESLRYITKRSHVAGTEGDWENAYYVRDRLREFGFDANIEGVEVMMTYPVDRPKVFTSEGYHAKMSEDILVEDVTSGTTQWRNHTFLAYSPSGQVTGKLVYANFGMPEDFDALGKMGVTVNGTIVIMRYGGCFRGLKVMNAEERGAIGSIIYSDPQQDGFSQGPTYPKGPWRPPSGVQRGSVQHISKCAGDPWRIYLNNSQSSNSTVKEVCGYETHDMIPKHPAVPLSYEDAMPLLEKLGGLSAPSEFQGGLAFNYTVGPSDFDVTIHTNHTFFPRTIPNVIATLTAEVSNKANTTSAVILGNHRDAWVFGAVDPNSGTTALLEVARTFQVLKQTGQWKQRRDIILASWSGEEYGLLGSTAYAELNAQESQNRVIAYLNVDCAVKGNYSLQVSATHSLAKLFREAAQQVPAPPVLASPSQQSNNTRILRRKTPVANNRSMADVTIWKDQEVLTLGSGSDYTAFLDRLGISSLDMSFLGSYGQYHSVYDSMSWMEQQGDPTFEIHQAMTRLWALLAFRLATDEKVPIHMTEQAARLVEDLQVVDTSIQEKFGNQVDTSSLDQAAMHFLNAAMAIDNEHSRLGEYATTSASQIEDINRRLSLVEREFLGPGLPKRPYYRHVLQAPGYYLGYGSQPFPGIHQAFYDGDAKLAQSEVLVAAKAVSNAASLLRGDPTSKLPMEGQRQQH</sequence>
<protein>
    <submittedName>
        <fullName evidence="6">Glutamate carboxypeptidase 2</fullName>
    </submittedName>
</protein>
<comment type="caution">
    <text evidence="6">The sequence shown here is derived from an EMBL/GenBank/DDBJ whole genome shotgun (WGS) entry which is preliminary data.</text>
</comment>
<dbReference type="Gene3D" id="1.20.930.40">
    <property type="entry name" value="Transferrin receptor-like, dimerisation domain"/>
    <property type="match status" value="1"/>
</dbReference>
<keyword evidence="2" id="KW-0732">Signal</keyword>
<dbReference type="Gene3D" id="3.50.30.30">
    <property type="match status" value="1"/>
</dbReference>
<dbReference type="InterPro" id="IPR036757">
    <property type="entry name" value="TFR-like_dimer_dom_sf"/>
</dbReference>
<dbReference type="SUPFAM" id="SSF47672">
    <property type="entry name" value="Transferrin receptor-like dimerisation domain"/>
    <property type="match status" value="1"/>
</dbReference>